<dbReference type="Gene3D" id="3.40.1440.10">
    <property type="entry name" value="GIY-YIG endonuclease"/>
    <property type="match status" value="1"/>
</dbReference>
<gene>
    <name evidence="3" type="ORF">GCM10011425_40100</name>
</gene>
<dbReference type="Pfam" id="PF01541">
    <property type="entry name" value="GIY-YIG"/>
    <property type="match status" value="1"/>
</dbReference>
<dbReference type="PROSITE" id="PS50164">
    <property type="entry name" value="GIY_YIG"/>
    <property type="match status" value="1"/>
</dbReference>
<reference evidence="3" key="1">
    <citation type="journal article" date="2014" name="Int. J. Syst. Evol. Microbiol.">
        <title>Complete genome sequence of Corynebacterium casei LMG S-19264T (=DSM 44701T), isolated from a smear-ripened cheese.</title>
        <authorList>
            <consortium name="US DOE Joint Genome Institute (JGI-PGF)"/>
            <person name="Walter F."/>
            <person name="Albersmeier A."/>
            <person name="Kalinowski J."/>
            <person name="Ruckert C."/>
        </authorList>
    </citation>
    <scope>NUCLEOTIDE SEQUENCE</scope>
    <source>
        <strain evidence="3">CCM 8711</strain>
    </source>
</reference>
<evidence type="ECO:0000256" key="1">
    <source>
        <dbReference type="ARBA" id="ARBA00007435"/>
    </source>
</evidence>
<dbReference type="SUPFAM" id="SSF82771">
    <property type="entry name" value="GIY-YIG endonuclease"/>
    <property type="match status" value="1"/>
</dbReference>
<protein>
    <submittedName>
        <fullName evidence="3">Nuclease</fullName>
    </submittedName>
</protein>
<dbReference type="CDD" id="cd10448">
    <property type="entry name" value="GIY-YIG_unchar_3"/>
    <property type="match status" value="1"/>
</dbReference>
<evidence type="ECO:0000313" key="3">
    <source>
        <dbReference type="EMBL" id="GGI52798.1"/>
    </source>
</evidence>
<organism evidence="3 4">
    <name type="scientific">Mucilaginibacter galii</name>
    <dbReference type="NCBI Taxonomy" id="2005073"/>
    <lineage>
        <taxon>Bacteria</taxon>
        <taxon>Pseudomonadati</taxon>
        <taxon>Bacteroidota</taxon>
        <taxon>Sphingobacteriia</taxon>
        <taxon>Sphingobacteriales</taxon>
        <taxon>Sphingobacteriaceae</taxon>
        <taxon>Mucilaginibacter</taxon>
    </lineage>
</organism>
<name>A0A917JCG8_9SPHI</name>
<dbReference type="InterPro" id="IPR035901">
    <property type="entry name" value="GIY-YIG_endonuc_sf"/>
</dbReference>
<keyword evidence="4" id="KW-1185">Reference proteome</keyword>
<dbReference type="PANTHER" id="PTHR34477:SF5">
    <property type="entry name" value="BSL5627 PROTEIN"/>
    <property type="match status" value="1"/>
</dbReference>
<comment type="similarity">
    <text evidence="1">Belongs to the UPF0213 family.</text>
</comment>
<dbReference type="InterPro" id="IPR050190">
    <property type="entry name" value="UPF0213_domain"/>
</dbReference>
<dbReference type="PANTHER" id="PTHR34477">
    <property type="entry name" value="UPF0213 PROTEIN YHBQ"/>
    <property type="match status" value="1"/>
</dbReference>
<evidence type="ECO:0000313" key="4">
    <source>
        <dbReference type="Proteomes" id="UP000662074"/>
    </source>
</evidence>
<feature type="domain" description="GIY-YIG" evidence="2">
    <location>
        <begin position="6"/>
        <end position="82"/>
    </location>
</feature>
<dbReference type="EMBL" id="BMDO01000019">
    <property type="protein sequence ID" value="GGI52798.1"/>
    <property type="molecule type" value="Genomic_DNA"/>
</dbReference>
<evidence type="ECO:0000259" key="2">
    <source>
        <dbReference type="PROSITE" id="PS50164"/>
    </source>
</evidence>
<accession>A0A917JCG8</accession>
<reference evidence="3" key="2">
    <citation type="submission" date="2020-09" db="EMBL/GenBank/DDBJ databases">
        <authorList>
            <person name="Sun Q."/>
            <person name="Sedlacek I."/>
        </authorList>
    </citation>
    <scope>NUCLEOTIDE SEQUENCE</scope>
    <source>
        <strain evidence="3">CCM 8711</strain>
    </source>
</reference>
<dbReference type="InterPro" id="IPR000305">
    <property type="entry name" value="GIY-YIG_endonuc"/>
</dbReference>
<sequence length="100" mass="12020">MINNVHQYYTYILTNVTHKVLYVGVTNNLQTRIWEHKQKLFAGFTAKYNCDKLVYFEEYNWIQDAIDREKQLKAGSRQKKIDLINAENPDWNNLSANWYD</sequence>
<proteinExistence type="inferred from homology"/>
<dbReference type="AlphaFoldDB" id="A0A917JCG8"/>
<comment type="caution">
    <text evidence="3">The sequence shown here is derived from an EMBL/GenBank/DDBJ whole genome shotgun (WGS) entry which is preliminary data.</text>
</comment>
<dbReference type="RefSeq" id="WP_188418968.1">
    <property type="nucleotide sequence ID" value="NZ_BMDO01000019.1"/>
</dbReference>
<dbReference type="Proteomes" id="UP000662074">
    <property type="component" value="Unassembled WGS sequence"/>
</dbReference>